<comment type="similarity">
    <text evidence="1">Belongs to the LysR transcriptional regulatory family.</text>
</comment>
<proteinExistence type="inferred from homology"/>
<evidence type="ECO:0000256" key="2">
    <source>
        <dbReference type="ARBA" id="ARBA00023015"/>
    </source>
</evidence>
<protein>
    <recommendedName>
        <fullName evidence="6">Probable hydrogen peroxide-inducible genes activator</fullName>
    </recommendedName>
</protein>
<dbReference type="Proteomes" id="UP000186919">
    <property type="component" value="Unassembled WGS sequence"/>
</dbReference>
<dbReference type="EMBL" id="LQYE01000011">
    <property type="protein sequence ID" value="OAT69010.1"/>
    <property type="molecule type" value="Genomic_DNA"/>
</dbReference>
<dbReference type="RefSeq" id="WP_064629549.1">
    <property type="nucleotide sequence ID" value="NZ_LQYE01000011.1"/>
</dbReference>
<dbReference type="CDD" id="cd08414">
    <property type="entry name" value="PBP2_LTTR_aromatics_like"/>
    <property type="match status" value="1"/>
</dbReference>
<reference evidence="9 10" key="1">
    <citation type="submission" date="2016-01" db="EMBL/GenBank/DDBJ databases">
        <title>Mycobacterium immunogenum strain CD11_6 genome sequencing and assembly.</title>
        <authorList>
            <person name="Kaur G."/>
            <person name="Nair G.R."/>
            <person name="Mayilraj S."/>
        </authorList>
    </citation>
    <scope>NUCLEOTIDE SEQUENCE [LARGE SCALE GENOMIC DNA]</scope>
    <source>
        <strain evidence="9 10">CD11-6</strain>
    </source>
</reference>
<evidence type="ECO:0000259" key="8">
    <source>
        <dbReference type="PROSITE" id="PS50931"/>
    </source>
</evidence>
<sequence>MELRHLRYFVVVAETCHFGNSAERLHIAQPALSQAIKQLELELNAPLLSRTTRKVTLTPAGEFLLGEARRILDTLDDTIAGVRRIASGQYGTVRIGLTGTAAYSHLPRIARLIRRELPGIAMQIHADLLTPDQCDMLGAGTLDLAILRPPVGGPAIESRVIATEPLILALPSEHPLAAEPIVRVGDLRAEPFVGYVSRQSAVNLATVKACHDAGFMPDLVHEAPGTSVLLALVGAGLGVALVPSAARALPLDGVTFRDITGVGSIELMLAWLRDRTNPVTDAVLAVLEADDLITHLSQEARA</sequence>
<feature type="domain" description="HTH lysR-type" evidence="8">
    <location>
        <begin position="1"/>
        <end position="58"/>
    </location>
</feature>
<dbReference type="InterPro" id="IPR036390">
    <property type="entry name" value="WH_DNA-bd_sf"/>
</dbReference>
<name>A0A179VAU5_9MYCO</name>
<keyword evidence="4" id="KW-0010">Activator</keyword>
<evidence type="ECO:0000256" key="6">
    <source>
        <dbReference type="ARBA" id="ARBA00040885"/>
    </source>
</evidence>
<dbReference type="Gene3D" id="3.40.190.10">
    <property type="entry name" value="Periplasmic binding protein-like II"/>
    <property type="match status" value="2"/>
</dbReference>
<dbReference type="Pfam" id="PF00126">
    <property type="entry name" value="HTH_1"/>
    <property type="match status" value="1"/>
</dbReference>
<gene>
    <name evidence="9" type="ORF">AWB85_23575</name>
</gene>
<organism evidence="9 10">
    <name type="scientific">Mycobacteroides immunogenum</name>
    <dbReference type="NCBI Taxonomy" id="83262"/>
    <lineage>
        <taxon>Bacteria</taxon>
        <taxon>Bacillati</taxon>
        <taxon>Actinomycetota</taxon>
        <taxon>Actinomycetes</taxon>
        <taxon>Mycobacteriales</taxon>
        <taxon>Mycobacteriaceae</taxon>
        <taxon>Mycobacteroides</taxon>
    </lineage>
</organism>
<dbReference type="PROSITE" id="PS50931">
    <property type="entry name" value="HTH_LYSR"/>
    <property type="match status" value="1"/>
</dbReference>
<dbReference type="GO" id="GO:0003700">
    <property type="term" value="F:DNA-binding transcription factor activity"/>
    <property type="evidence" value="ECO:0007669"/>
    <property type="project" value="InterPro"/>
</dbReference>
<dbReference type="PRINTS" id="PR00039">
    <property type="entry name" value="HTHLYSR"/>
</dbReference>
<dbReference type="SUPFAM" id="SSF46785">
    <property type="entry name" value="Winged helix' DNA-binding domain"/>
    <property type="match status" value="1"/>
</dbReference>
<evidence type="ECO:0000313" key="10">
    <source>
        <dbReference type="Proteomes" id="UP000186919"/>
    </source>
</evidence>
<keyword evidence="2" id="KW-0805">Transcription regulation</keyword>
<dbReference type="SUPFAM" id="SSF53850">
    <property type="entry name" value="Periplasmic binding protein-like II"/>
    <property type="match status" value="1"/>
</dbReference>
<dbReference type="InterPro" id="IPR000847">
    <property type="entry name" value="LysR_HTH_N"/>
</dbReference>
<dbReference type="AlphaFoldDB" id="A0A179VAU5"/>
<evidence type="ECO:0000256" key="1">
    <source>
        <dbReference type="ARBA" id="ARBA00009437"/>
    </source>
</evidence>
<comment type="caution">
    <text evidence="9">The sequence shown here is derived from an EMBL/GenBank/DDBJ whole genome shotgun (WGS) entry which is preliminary data.</text>
</comment>
<evidence type="ECO:0000313" key="9">
    <source>
        <dbReference type="EMBL" id="OAT69010.1"/>
    </source>
</evidence>
<dbReference type="PANTHER" id="PTHR30346:SF0">
    <property type="entry name" value="HCA OPERON TRANSCRIPTIONAL ACTIVATOR HCAR"/>
    <property type="match status" value="1"/>
</dbReference>
<comment type="function">
    <text evidence="7">Required for the induction the katG gene for catalase. Involved in the response to hydrogen peroxide.</text>
</comment>
<evidence type="ECO:0000256" key="3">
    <source>
        <dbReference type="ARBA" id="ARBA00023125"/>
    </source>
</evidence>
<accession>A0A179VAU5</accession>
<evidence type="ECO:0000256" key="7">
    <source>
        <dbReference type="ARBA" id="ARBA00056658"/>
    </source>
</evidence>
<dbReference type="PANTHER" id="PTHR30346">
    <property type="entry name" value="TRANSCRIPTIONAL DUAL REGULATOR HCAR-RELATED"/>
    <property type="match status" value="1"/>
</dbReference>
<dbReference type="Gene3D" id="1.10.10.10">
    <property type="entry name" value="Winged helix-like DNA-binding domain superfamily/Winged helix DNA-binding domain"/>
    <property type="match status" value="1"/>
</dbReference>
<evidence type="ECO:0000256" key="4">
    <source>
        <dbReference type="ARBA" id="ARBA00023159"/>
    </source>
</evidence>
<dbReference type="GO" id="GO:0003677">
    <property type="term" value="F:DNA binding"/>
    <property type="evidence" value="ECO:0007669"/>
    <property type="project" value="UniProtKB-KW"/>
</dbReference>
<keyword evidence="3" id="KW-0238">DNA-binding</keyword>
<keyword evidence="5" id="KW-0804">Transcription</keyword>
<dbReference type="InterPro" id="IPR005119">
    <property type="entry name" value="LysR_subst-bd"/>
</dbReference>
<dbReference type="InterPro" id="IPR036388">
    <property type="entry name" value="WH-like_DNA-bd_sf"/>
</dbReference>
<dbReference type="FunFam" id="1.10.10.10:FF:000001">
    <property type="entry name" value="LysR family transcriptional regulator"/>
    <property type="match status" value="1"/>
</dbReference>
<evidence type="ECO:0000256" key="5">
    <source>
        <dbReference type="ARBA" id="ARBA00023163"/>
    </source>
</evidence>
<dbReference type="GO" id="GO:0032993">
    <property type="term" value="C:protein-DNA complex"/>
    <property type="evidence" value="ECO:0007669"/>
    <property type="project" value="TreeGrafter"/>
</dbReference>
<dbReference type="Pfam" id="PF03466">
    <property type="entry name" value="LysR_substrate"/>
    <property type="match status" value="1"/>
</dbReference>